<gene>
    <name evidence="2" type="ORF">C7451_101244</name>
</gene>
<dbReference type="AlphaFoldDB" id="A0A2V3VC82"/>
<sequence length="42" mass="4741">MTQWHYVILAYGLGIAGTAGLISYCWMALKRAEARLDALKRK</sequence>
<dbReference type="Proteomes" id="UP000248014">
    <property type="component" value="Unassembled WGS sequence"/>
</dbReference>
<comment type="caution">
    <text evidence="2">The sequence shown here is derived from an EMBL/GenBank/DDBJ whole genome shotgun (WGS) entry which is preliminary data.</text>
</comment>
<evidence type="ECO:0000313" key="3">
    <source>
        <dbReference type="Proteomes" id="UP000248014"/>
    </source>
</evidence>
<name>A0A2V3VC82_9SPHN</name>
<proteinExistence type="predicted"/>
<keyword evidence="3" id="KW-1185">Reference proteome</keyword>
<evidence type="ECO:0008006" key="4">
    <source>
        <dbReference type="Google" id="ProtNLM"/>
    </source>
</evidence>
<protein>
    <recommendedName>
        <fullName evidence="4">Heme exporter protein D</fullName>
    </recommendedName>
</protein>
<keyword evidence="1" id="KW-0812">Transmembrane</keyword>
<organism evidence="2 3">
    <name type="scientific">Blastomonas natatoria</name>
    <dbReference type="NCBI Taxonomy" id="34015"/>
    <lineage>
        <taxon>Bacteria</taxon>
        <taxon>Pseudomonadati</taxon>
        <taxon>Pseudomonadota</taxon>
        <taxon>Alphaproteobacteria</taxon>
        <taxon>Sphingomonadales</taxon>
        <taxon>Sphingomonadaceae</taxon>
        <taxon>Blastomonas</taxon>
    </lineage>
</organism>
<dbReference type="EMBL" id="QJJM01000001">
    <property type="protein sequence ID" value="PXW79180.1"/>
    <property type="molecule type" value="Genomic_DNA"/>
</dbReference>
<keyword evidence="1" id="KW-1133">Transmembrane helix</keyword>
<feature type="transmembrane region" description="Helical" evidence="1">
    <location>
        <begin position="6"/>
        <end position="29"/>
    </location>
</feature>
<reference evidence="2 3" key="1">
    <citation type="submission" date="2018-05" db="EMBL/GenBank/DDBJ databases">
        <title>Genomic Encyclopedia of Type Strains, Phase IV (KMG-IV): sequencing the most valuable type-strain genomes for metagenomic binning, comparative biology and taxonomic classification.</title>
        <authorList>
            <person name="Goeker M."/>
        </authorList>
    </citation>
    <scope>NUCLEOTIDE SEQUENCE [LARGE SCALE GENOMIC DNA]</scope>
    <source>
        <strain evidence="2 3">DSM 3183</strain>
    </source>
</reference>
<evidence type="ECO:0000313" key="2">
    <source>
        <dbReference type="EMBL" id="PXW79180.1"/>
    </source>
</evidence>
<accession>A0A2V3VC82</accession>
<dbReference type="RefSeq" id="WP_279629481.1">
    <property type="nucleotide sequence ID" value="NZ_QJJM01000001.1"/>
</dbReference>
<keyword evidence="1" id="KW-0472">Membrane</keyword>
<evidence type="ECO:0000256" key="1">
    <source>
        <dbReference type="SAM" id="Phobius"/>
    </source>
</evidence>